<comment type="caution">
    <text evidence="5">The sequence shown here is derived from an EMBL/GenBank/DDBJ whole genome shotgun (WGS) entry which is preliminary data.</text>
</comment>
<keyword evidence="6" id="KW-1185">Reference proteome</keyword>
<dbReference type="InterPro" id="IPR037185">
    <property type="entry name" value="EmrE-like"/>
</dbReference>
<feature type="transmembrane region" description="Helical" evidence="3">
    <location>
        <begin position="246"/>
        <end position="262"/>
    </location>
</feature>
<protein>
    <submittedName>
        <fullName evidence="5">DMT family transporter</fullName>
    </submittedName>
</protein>
<keyword evidence="3" id="KW-1133">Transmembrane helix</keyword>
<dbReference type="PANTHER" id="PTHR12715">
    <property type="entry name" value="TRANSPORTER, DRUG/METABOLITE EXPORTER FAMILY"/>
    <property type="match status" value="1"/>
</dbReference>
<accession>A0A942TGQ1</accession>
<comment type="subcellular location">
    <subcellularLocation>
        <location evidence="1">Endomembrane system</location>
        <topology evidence="1">Multi-pass membrane protein</topology>
    </subcellularLocation>
</comment>
<dbReference type="Proteomes" id="UP000681414">
    <property type="component" value="Unassembled WGS sequence"/>
</dbReference>
<evidence type="ECO:0000256" key="1">
    <source>
        <dbReference type="ARBA" id="ARBA00004127"/>
    </source>
</evidence>
<evidence type="ECO:0000313" key="6">
    <source>
        <dbReference type="Proteomes" id="UP000681414"/>
    </source>
</evidence>
<feature type="transmembrane region" description="Helical" evidence="3">
    <location>
        <begin position="66"/>
        <end position="84"/>
    </location>
</feature>
<feature type="transmembrane region" description="Helical" evidence="3">
    <location>
        <begin position="122"/>
        <end position="140"/>
    </location>
</feature>
<dbReference type="GO" id="GO:0016020">
    <property type="term" value="C:membrane"/>
    <property type="evidence" value="ECO:0007669"/>
    <property type="project" value="InterPro"/>
</dbReference>
<dbReference type="PANTHER" id="PTHR12715:SF4">
    <property type="entry name" value="EAMA DOMAIN-CONTAINING PROTEIN"/>
    <property type="match status" value="1"/>
</dbReference>
<feature type="transmembrane region" description="Helical" evidence="3">
    <location>
        <begin position="152"/>
        <end position="170"/>
    </location>
</feature>
<gene>
    <name evidence="5" type="ORF">KHA97_14410</name>
</gene>
<proteinExistence type="inferred from homology"/>
<feature type="transmembrane region" description="Helical" evidence="3">
    <location>
        <begin position="214"/>
        <end position="234"/>
    </location>
</feature>
<dbReference type="RefSeq" id="WP_213125402.1">
    <property type="nucleotide sequence ID" value="NZ_JAGYPG010000002.1"/>
</dbReference>
<feature type="domain" description="EamA" evidence="4">
    <location>
        <begin position="152"/>
        <end position="285"/>
    </location>
</feature>
<dbReference type="EMBL" id="JAGYPG010000002">
    <property type="protein sequence ID" value="MBS4196257.1"/>
    <property type="molecule type" value="Genomic_DNA"/>
</dbReference>
<feature type="transmembrane region" description="Helical" evidence="3">
    <location>
        <begin position="96"/>
        <end position="115"/>
    </location>
</feature>
<comment type="similarity">
    <text evidence="2">Belongs to the EamA transporter family.</text>
</comment>
<feature type="domain" description="EamA" evidence="4">
    <location>
        <begin position="4"/>
        <end position="139"/>
    </location>
</feature>
<feature type="transmembrane region" description="Helical" evidence="3">
    <location>
        <begin position="268"/>
        <end position="286"/>
    </location>
</feature>
<dbReference type="InterPro" id="IPR052756">
    <property type="entry name" value="Alkyne_AA_exporter"/>
</dbReference>
<feature type="transmembrane region" description="Helical" evidence="3">
    <location>
        <begin position="37"/>
        <end position="54"/>
    </location>
</feature>
<evidence type="ECO:0000256" key="2">
    <source>
        <dbReference type="ARBA" id="ARBA00007362"/>
    </source>
</evidence>
<dbReference type="AlphaFoldDB" id="A0A942TGQ1"/>
<evidence type="ECO:0000259" key="4">
    <source>
        <dbReference type="Pfam" id="PF00892"/>
    </source>
</evidence>
<feature type="transmembrane region" description="Helical" evidence="3">
    <location>
        <begin position="182"/>
        <end position="202"/>
    </location>
</feature>
<name>A0A942TGQ1_9BACI</name>
<dbReference type="Pfam" id="PF00892">
    <property type="entry name" value="EamA"/>
    <property type="match status" value="2"/>
</dbReference>
<keyword evidence="3" id="KW-0472">Membrane</keyword>
<evidence type="ECO:0000256" key="3">
    <source>
        <dbReference type="SAM" id="Phobius"/>
    </source>
</evidence>
<reference evidence="5 6" key="1">
    <citation type="submission" date="2021-05" db="EMBL/GenBank/DDBJ databases">
        <title>Novel Bacillus species.</title>
        <authorList>
            <person name="Liu G."/>
        </authorList>
    </citation>
    <scope>NUCLEOTIDE SEQUENCE [LARGE SCALE GENOMIC DNA]</scope>
    <source>
        <strain evidence="6">FJAT-49780</strain>
    </source>
</reference>
<keyword evidence="3" id="KW-0812">Transmembrane</keyword>
<evidence type="ECO:0000313" key="5">
    <source>
        <dbReference type="EMBL" id="MBS4196257.1"/>
    </source>
</evidence>
<dbReference type="SUPFAM" id="SSF103481">
    <property type="entry name" value="Multidrug resistance efflux transporter EmrE"/>
    <property type="match status" value="2"/>
</dbReference>
<organism evidence="5 6">
    <name type="scientific">Lederbergia citri</name>
    <dbReference type="NCBI Taxonomy" id="2833580"/>
    <lineage>
        <taxon>Bacteria</taxon>
        <taxon>Bacillati</taxon>
        <taxon>Bacillota</taxon>
        <taxon>Bacilli</taxon>
        <taxon>Bacillales</taxon>
        <taxon>Bacillaceae</taxon>
        <taxon>Lederbergia</taxon>
    </lineage>
</organism>
<sequence length="302" mass="32196">MIAKALLMASITVLIWGSTFAGIRVSLNGGYSPGHLVLVRFFIASALFVIYALWPGVKFQLPQKKDLLKIILLGWIGISIYHIGVTFGEQTISAGTAGMLIGSGPIFTAIIAAIVLKERLGLFGWLGLSVGFIGIILITVGTSGSSFTISEGAIFVLISALATSVFFVFQKPFLKRYRPIELTAYFTWAGTIPFFIFAPGVFQTVQHATLEANLTAIYVGVFPGAIAYVMWAIALSLGKASSITSILYVEPAIAILVAWIWLNEFPTTLSLIGGIVAISGVLIVNVKGSKKTSSSEVIPKAS</sequence>
<dbReference type="InterPro" id="IPR000620">
    <property type="entry name" value="EamA_dom"/>
</dbReference>